<protein>
    <submittedName>
        <fullName evidence="1">Uncharacterized protein</fullName>
    </submittedName>
</protein>
<dbReference type="EMBL" id="JADNYJ010000002">
    <property type="protein sequence ID" value="KAF8913253.1"/>
    <property type="molecule type" value="Genomic_DNA"/>
</dbReference>
<keyword evidence="2" id="KW-1185">Reference proteome</keyword>
<dbReference type="Proteomes" id="UP000724874">
    <property type="component" value="Unassembled WGS sequence"/>
</dbReference>
<sequence>MFSGAKRESTKYGRSAVKEEVQDLEHECNSERIAKGVELFLRRNILILARGMSAFAEQHDLGREGQPTEFTASSTCYCNVCKVNIKIACGGKGNWNIHTASIAHKEKEEAVNNVRDNKGITAFFQKAVHKSSAVTTSSSTSTSILSPSHIEPPSMPPPSIPDAIVIPDTLPFPQHNSSTIFYLDSSCPSSTSLLCQLKLVTASLLPSIPEGELSDVLAQFSGNPAFDPGDNAWEMVDQALNQVIGFGMSAEEVSKVVHRGSLGMDGMCRWLRLAISELKVEEILLEGKIRRLIEAMILVGGTTAPSIAPSAPKPAERVPEIPRSAAKPPAKSAMVACPGYTIKFADGHSTYDEYCFQIHGKKPLPWTFRDTGKELILCSNTCSRAVHISSKCKQKAPSPCSACANIRNHDIILGMLHCSDKSVHPSTPWGFLGAHHLQESLRKKSIKNNQLKLQALNTAQKIVEDIPRIRSLMVMQHRAGASVFTILEKIDKAARRAYSPKGYQIADFQHTFLIYKLGGRAAADITHHSLGTPSIDATKCHIITAPLQSSSGFPTSAELSANLAVCYPPLPPSLSSDRQIQGMTMEVDELKIQERLQWDPRSDNILGVC</sequence>
<comment type="caution">
    <text evidence="1">The sequence shown here is derived from an EMBL/GenBank/DDBJ whole genome shotgun (WGS) entry which is preliminary data.</text>
</comment>
<accession>A0A9P5P172</accession>
<evidence type="ECO:0000313" key="1">
    <source>
        <dbReference type="EMBL" id="KAF8913253.1"/>
    </source>
</evidence>
<evidence type="ECO:0000313" key="2">
    <source>
        <dbReference type="Proteomes" id="UP000724874"/>
    </source>
</evidence>
<organism evidence="1 2">
    <name type="scientific">Gymnopilus junonius</name>
    <name type="common">Spectacular rustgill mushroom</name>
    <name type="synonym">Gymnopilus spectabilis subsp. junonius</name>
    <dbReference type="NCBI Taxonomy" id="109634"/>
    <lineage>
        <taxon>Eukaryota</taxon>
        <taxon>Fungi</taxon>
        <taxon>Dikarya</taxon>
        <taxon>Basidiomycota</taxon>
        <taxon>Agaricomycotina</taxon>
        <taxon>Agaricomycetes</taxon>
        <taxon>Agaricomycetidae</taxon>
        <taxon>Agaricales</taxon>
        <taxon>Agaricineae</taxon>
        <taxon>Hymenogastraceae</taxon>
        <taxon>Gymnopilus</taxon>
    </lineage>
</organism>
<dbReference type="AlphaFoldDB" id="A0A9P5P172"/>
<name>A0A9P5P172_GYMJU</name>
<reference evidence="1" key="1">
    <citation type="submission" date="2020-11" db="EMBL/GenBank/DDBJ databases">
        <authorList>
            <consortium name="DOE Joint Genome Institute"/>
            <person name="Ahrendt S."/>
            <person name="Riley R."/>
            <person name="Andreopoulos W."/>
            <person name="LaButti K."/>
            <person name="Pangilinan J."/>
            <person name="Ruiz-duenas F.J."/>
            <person name="Barrasa J.M."/>
            <person name="Sanchez-Garcia M."/>
            <person name="Camarero S."/>
            <person name="Miyauchi S."/>
            <person name="Serrano A."/>
            <person name="Linde D."/>
            <person name="Babiker R."/>
            <person name="Drula E."/>
            <person name="Ayuso-Fernandez I."/>
            <person name="Pacheco R."/>
            <person name="Padilla G."/>
            <person name="Ferreira P."/>
            <person name="Barriuso J."/>
            <person name="Kellner H."/>
            <person name="Castanera R."/>
            <person name="Alfaro M."/>
            <person name="Ramirez L."/>
            <person name="Pisabarro A.G."/>
            <person name="Kuo A."/>
            <person name="Tritt A."/>
            <person name="Lipzen A."/>
            <person name="He G."/>
            <person name="Yan M."/>
            <person name="Ng V."/>
            <person name="Cullen D."/>
            <person name="Martin F."/>
            <person name="Rosso M.-N."/>
            <person name="Henrissat B."/>
            <person name="Hibbett D."/>
            <person name="Martinez A.T."/>
            <person name="Grigoriev I.V."/>
        </authorList>
    </citation>
    <scope>NUCLEOTIDE SEQUENCE</scope>
    <source>
        <strain evidence="1">AH 44721</strain>
    </source>
</reference>
<gene>
    <name evidence="1" type="ORF">CPB84DRAFT_1742605</name>
</gene>
<dbReference type="OrthoDB" id="3059787at2759"/>
<proteinExistence type="predicted"/>